<sequence length="559" mass="62492">MAYSTITGAKDALEHLLTQPENRTLPLPQAAIDYARKTKFTGRDSVFLPCVMKEVEASAALKAVEAGMAAAIGELRYGWKEDDIEVNMERAGAFLFMAYLASVDGLTKLNKEVRSRLRDTDFNRAQSNIYRRLSANLYKTKDNGYYHIHGSLAASPALEMIGLPTHREDFTDEDYPRILEYIGEAVAKFTVAELEELNNERKLAGIMAIKKEEFEATPHGQALQQQPYWQLQELEKETPPVPFVPAVEGEEKPQILKGIRVLELCRIIAGPTVTRILAEYGAEVLKITSPTGPDVPFFQVDGNIGKHCAELDLKTPKGRKIFEELLATADVVVDGYRPGAIEKLGFGPEALNELAKKRGKGYVYVNENCFGYDAPMAHRAGWQQIADCVSGLAWAQGQAMGRDEPVIPPFPMSDYGTGCMGAISALAGLFHRAQSGGSYWGKASLIQYDMYLMSLNPYTADVWQPILDAQDPAFSELRYYDSVDHIGKTALKGLKQIAPWYWNEEEDQYLQEFECEGFGGKIKIVRPVVKMAKTENGFNETSRPNGWDKPEWWMGEDRK</sequence>
<dbReference type="OrthoDB" id="2308815at2759"/>
<gene>
    <name evidence="3" type="ORF">PCON_10099</name>
</gene>
<dbReference type="eggNOG" id="KOG3957">
    <property type="taxonomic scope" value="Eukaryota"/>
</dbReference>
<evidence type="ECO:0000256" key="1">
    <source>
        <dbReference type="ARBA" id="ARBA00008383"/>
    </source>
</evidence>
<evidence type="ECO:0000313" key="4">
    <source>
        <dbReference type="Proteomes" id="UP000018144"/>
    </source>
</evidence>
<dbReference type="AlphaFoldDB" id="U4L387"/>
<comment type="similarity">
    <text evidence="1">Belongs to the CoA-transferase III family.</text>
</comment>
<dbReference type="InterPro" id="IPR023606">
    <property type="entry name" value="CoA-Trfase_III_dom_1_sf"/>
</dbReference>
<dbReference type="GO" id="GO:0016740">
    <property type="term" value="F:transferase activity"/>
    <property type="evidence" value="ECO:0007669"/>
    <property type="project" value="UniProtKB-KW"/>
</dbReference>
<feature type="compositionally biased region" description="Basic and acidic residues" evidence="2">
    <location>
        <begin position="546"/>
        <end position="559"/>
    </location>
</feature>
<dbReference type="PANTHER" id="PTHR48229">
    <property type="entry name" value="CAIB/BAIF FAMILY ENZYME (AFU_ORTHOLOGUE AFUA_1G05360)-RELATED"/>
    <property type="match status" value="1"/>
</dbReference>
<name>U4L387_PYROM</name>
<keyword evidence="3" id="KW-0808">Transferase</keyword>
<accession>U4L387</accession>
<reference evidence="3 4" key="1">
    <citation type="journal article" date="2013" name="PLoS Genet.">
        <title>The genome and development-dependent transcriptomes of Pyronema confluens: a window into fungal evolution.</title>
        <authorList>
            <person name="Traeger S."/>
            <person name="Altegoer F."/>
            <person name="Freitag M."/>
            <person name="Gabaldon T."/>
            <person name="Kempken F."/>
            <person name="Kumar A."/>
            <person name="Marcet-Houben M."/>
            <person name="Poggeler S."/>
            <person name="Stajich J.E."/>
            <person name="Nowrousian M."/>
        </authorList>
    </citation>
    <scope>NUCLEOTIDE SEQUENCE [LARGE SCALE GENOMIC DNA]</scope>
    <source>
        <strain evidence="4">CBS 100304</strain>
        <tissue evidence="3">Vegetative mycelium</tissue>
    </source>
</reference>
<evidence type="ECO:0000256" key="2">
    <source>
        <dbReference type="SAM" id="MobiDB-lite"/>
    </source>
</evidence>
<dbReference type="SUPFAM" id="SSF89796">
    <property type="entry name" value="CoA-transferase family III (CaiB/BaiF)"/>
    <property type="match status" value="2"/>
</dbReference>
<feature type="region of interest" description="Disordered" evidence="2">
    <location>
        <begin position="539"/>
        <end position="559"/>
    </location>
</feature>
<dbReference type="STRING" id="1076935.U4L387"/>
<proteinExistence type="inferred from homology"/>
<dbReference type="InterPro" id="IPR003673">
    <property type="entry name" value="CoA-Trfase_fam_III"/>
</dbReference>
<dbReference type="Proteomes" id="UP000018144">
    <property type="component" value="Unassembled WGS sequence"/>
</dbReference>
<protein>
    <submittedName>
        <fullName evidence="3">Similar to CaiB/baiF CoA-transferase family protein C7orf10 homolog acc. no. Q7TNE1</fullName>
    </submittedName>
</protein>
<dbReference type="Pfam" id="PF02515">
    <property type="entry name" value="CoA_transf_3"/>
    <property type="match status" value="1"/>
</dbReference>
<dbReference type="PANTHER" id="PTHR48229:SF1">
    <property type="entry name" value="ALPHA METHYLACYL-COA RACEMASE-RELATED"/>
    <property type="match status" value="1"/>
</dbReference>
<evidence type="ECO:0000313" key="3">
    <source>
        <dbReference type="EMBL" id="CCX10505.1"/>
    </source>
</evidence>
<dbReference type="OMA" id="GEFFHIH"/>
<dbReference type="EMBL" id="HF935545">
    <property type="protein sequence ID" value="CCX10505.1"/>
    <property type="molecule type" value="Genomic_DNA"/>
</dbReference>
<dbReference type="Gene3D" id="3.40.50.10540">
    <property type="entry name" value="Crotonobetainyl-coa:carnitine coa-transferase, domain 1"/>
    <property type="match status" value="1"/>
</dbReference>
<organism evidence="3 4">
    <name type="scientific">Pyronema omphalodes (strain CBS 100304)</name>
    <name type="common">Pyronema confluens</name>
    <dbReference type="NCBI Taxonomy" id="1076935"/>
    <lineage>
        <taxon>Eukaryota</taxon>
        <taxon>Fungi</taxon>
        <taxon>Dikarya</taxon>
        <taxon>Ascomycota</taxon>
        <taxon>Pezizomycotina</taxon>
        <taxon>Pezizomycetes</taxon>
        <taxon>Pezizales</taxon>
        <taxon>Pyronemataceae</taxon>
        <taxon>Pyronema</taxon>
    </lineage>
</organism>
<keyword evidence="4" id="KW-1185">Reference proteome</keyword>
<dbReference type="InterPro" id="IPR052985">
    <property type="entry name" value="CoA-trans_III_biosynth/detox"/>
</dbReference>